<evidence type="ECO:0000256" key="6">
    <source>
        <dbReference type="ARBA" id="ARBA00022741"/>
    </source>
</evidence>
<evidence type="ECO:0000256" key="9">
    <source>
        <dbReference type="ARBA" id="ARBA00022909"/>
    </source>
</evidence>
<dbReference type="EMBL" id="JAAZQD010000001">
    <property type="protein sequence ID" value="NKZ37800.1"/>
    <property type="molecule type" value="Genomic_DNA"/>
</dbReference>
<evidence type="ECO:0000259" key="13">
    <source>
        <dbReference type="PROSITE" id="PS00794"/>
    </source>
</evidence>
<dbReference type="EC" id="2.7.6.3" evidence="3"/>
<keyword evidence="7 14" id="KW-0418">Kinase</keyword>
<evidence type="ECO:0000256" key="10">
    <source>
        <dbReference type="ARBA" id="ARBA00029409"/>
    </source>
</evidence>
<dbReference type="Pfam" id="PF01288">
    <property type="entry name" value="HPPK"/>
    <property type="match status" value="1"/>
</dbReference>
<keyword evidence="5 14" id="KW-0808">Transferase</keyword>
<dbReference type="PANTHER" id="PTHR43071">
    <property type="entry name" value="2-AMINO-4-HYDROXY-6-HYDROXYMETHYLDIHYDROPTERIDINE PYROPHOSPHOKINASE"/>
    <property type="match status" value="1"/>
</dbReference>
<evidence type="ECO:0000256" key="7">
    <source>
        <dbReference type="ARBA" id="ARBA00022777"/>
    </source>
</evidence>
<dbReference type="SUPFAM" id="SSF55083">
    <property type="entry name" value="6-hydroxymethyl-7,8-dihydropterin pyrophosphokinase, HPPK"/>
    <property type="match status" value="1"/>
</dbReference>
<dbReference type="UniPathway" id="UPA00077">
    <property type="reaction ID" value="UER00155"/>
</dbReference>
<gene>
    <name evidence="14" type="primary">folK</name>
    <name evidence="14" type="ORF">HF690_02400</name>
</gene>
<dbReference type="GO" id="GO:0046654">
    <property type="term" value="P:tetrahydrofolate biosynthetic process"/>
    <property type="evidence" value="ECO:0007669"/>
    <property type="project" value="UniProtKB-UniPathway"/>
</dbReference>
<dbReference type="InterPro" id="IPR000550">
    <property type="entry name" value="Hppk"/>
</dbReference>
<dbReference type="NCBIfam" id="TIGR01498">
    <property type="entry name" value="folK"/>
    <property type="match status" value="1"/>
</dbReference>
<dbReference type="GO" id="GO:0046656">
    <property type="term" value="P:folic acid biosynthetic process"/>
    <property type="evidence" value="ECO:0007669"/>
    <property type="project" value="UniProtKB-KW"/>
</dbReference>
<comment type="caution">
    <text evidence="14">The sequence shown here is derived from an EMBL/GenBank/DDBJ whole genome shotgun (WGS) entry which is preliminary data.</text>
</comment>
<feature type="domain" description="7,8-dihydro-6-hydroxymethylpterin-pyrophosphokinase" evidence="13">
    <location>
        <begin position="90"/>
        <end position="101"/>
    </location>
</feature>
<keyword evidence="6" id="KW-0547">Nucleotide-binding</keyword>
<organism evidence="14 15">
    <name type="scientific">Oleiagrimonas citrea</name>
    <dbReference type="NCBI Taxonomy" id="1665687"/>
    <lineage>
        <taxon>Bacteria</taxon>
        <taxon>Pseudomonadati</taxon>
        <taxon>Pseudomonadota</taxon>
        <taxon>Gammaproteobacteria</taxon>
        <taxon>Lysobacterales</taxon>
        <taxon>Rhodanobacteraceae</taxon>
        <taxon>Oleiagrimonas</taxon>
    </lineage>
</organism>
<evidence type="ECO:0000256" key="4">
    <source>
        <dbReference type="ARBA" id="ARBA00016218"/>
    </source>
</evidence>
<accession>A0A846ZJT6</accession>
<proteinExistence type="inferred from homology"/>
<evidence type="ECO:0000256" key="5">
    <source>
        <dbReference type="ARBA" id="ARBA00022679"/>
    </source>
</evidence>
<dbReference type="InterPro" id="IPR035907">
    <property type="entry name" value="Hppk_sf"/>
</dbReference>
<dbReference type="GO" id="GO:0005524">
    <property type="term" value="F:ATP binding"/>
    <property type="evidence" value="ECO:0007669"/>
    <property type="project" value="UniProtKB-KW"/>
</dbReference>
<evidence type="ECO:0000256" key="1">
    <source>
        <dbReference type="ARBA" id="ARBA00005051"/>
    </source>
</evidence>
<evidence type="ECO:0000313" key="14">
    <source>
        <dbReference type="EMBL" id="NKZ37800.1"/>
    </source>
</evidence>
<dbReference type="Proteomes" id="UP000541636">
    <property type="component" value="Unassembled WGS sequence"/>
</dbReference>
<evidence type="ECO:0000313" key="15">
    <source>
        <dbReference type="Proteomes" id="UP000541636"/>
    </source>
</evidence>
<dbReference type="AlphaFoldDB" id="A0A846ZJT6"/>
<keyword evidence="15" id="KW-1185">Reference proteome</keyword>
<dbReference type="GO" id="GO:0003848">
    <property type="term" value="F:2-amino-4-hydroxy-6-hydroxymethyldihydropteridine diphosphokinase activity"/>
    <property type="evidence" value="ECO:0007669"/>
    <property type="project" value="UniProtKB-EC"/>
</dbReference>
<dbReference type="Gene3D" id="3.30.70.560">
    <property type="entry name" value="7,8-Dihydro-6-hydroxymethylpterin-pyrophosphokinase HPPK"/>
    <property type="match status" value="1"/>
</dbReference>
<keyword evidence="8" id="KW-0067">ATP-binding</keyword>
<evidence type="ECO:0000256" key="2">
    <source>
        <dbReference type="ARBA" id="ARBA00005810"/>
    </source>
</evidence>
<dbReference type="CDD" id="cd00483">
    <property type="entry name" value="HPPK"/>
    <property type="match status" value="1"/>
</dbReference>
<evidence type="ECO:0000256" key="12">
    <source>
        <dbReference type="ARBA" id="ARBA00033413"/>
    </source>
</evidence>
<evidence type="ECO:0000256" key="8">
    <source>
        <dbReference type="ARBA" id="ARBA00022840"/>
    </source>
</evidence>
<comment type="function">
    <text evidence="10">Catalyzes the transfer of pyrophosphate from adenosine triphosphate (ATP) to 6-hydroxymethyl-7,8-dihydropterin, an enzymatic step in folate biosynthesis pathway.</text>
</comment>
<dbReference type="GO" id="GO:0016301">
    <property type="term" value="F:kinase activity"/>
    <property type="evidence" value="ECO:0007669"/>
    <property type="project" value="UniProtKB-KW"/>
</dbReference>
<reference evidence="14 15" key="1">
    <citation type="journal article" date="2017" name="Int. J. Syst. Evol. Microbiol.">
        <title>Oleiagrimonas citrea sp. nov., a marine bacterium isolated from tidal flat sediment and emended description of the genus Oleiagrimonas Fang et al. 2015 and Oleiagrimonas soli.</title>
        <authorList>
            <person name="Yang S.H."/>
            <person name="Seo H.S."/>
            <person name="Seong C.N."/>
            <person name="Kwon K.K."/>
        </authorList>
    </citation>
    <scope>NUCLEOTIDE SEQUENCE [LARGE SCALE GENOMIC DNA]</scope>
    <source>
        <strain evidence="14 15">MEBiC09124</strain>
    </source>
</reference>
<evidence type="ECO:0000256" key="11">
    <source>
        <dbReference type="ARBA" id="ARBA00029766"/>
    </source>
</evidence>
<dbReference type="PANTHER" id="PTHR43071:SF1">
    <property type="entry name" value="2-AMINO-4-HYDROXY-6-HYDROXYMETHYLDIHYDROPTERIDINE PYROPHOSPHOKINASE"/>
    <property type="match status" value="1"/>
</dbReference>
<protein>
    <recommendedName>
        <fullName evidence="4">2-amino-4-hydroxy-6-hydroxymethyldihydropteridine pyrophosphokinase</fullName>
        <ecNumber evidence="3">2.7.6.3</ecNumber>
    </recommendedName>
    <alternativeName>
        <fullName evidence="11">6-hydroxymethyl-7,8-dihydropterin pyrophosphokinase</fullName>
    </alternativeName>
    <alternativeName>
        <fullName evidence="12">7,8-dihydro-6-hydroxymethylpterin-pyrophosphokinase</fullName>
    </alternativeName>
</protein>
<comment type="similarity">
    <text evidence="2">Belongs to the HPPK family.</text>
</comment>
<sequence length="164" mass="18094">MTMRAYVALGSNQGDPQARVLAAFDALHALPQTTMQRRSSLYRTPPWGVTDQPDFINAVAELETALPPQALMQALLEVELLAGRTREGRRWGPRTLDLDLLVYGEREIDEPHLTVPHPRIAERAFVLLPLSELASALHIPGRGRVDALLEKVDASACKRLASPT</sequence>
<dbReference type="PROSITE" id="PS00794">
    <property type="entry name" value="HPPK"/>
    <property type="match status" value="1"/>
</dbReference>
<name>A0A846ZJT6_9GAMM</name>
<keyword evidence="9" id="KW-0289">Folate biosynthesis</keyword>
<comment type="pathway">
    <text evidence="1">Cofactor biosynthesis; tetrahydrofolate biosynthesis; 2-amino-4-hydroxy-6-hydroxymethyl-7,8-dihydropteridine diphosphate from 7,8-dihydroneopterin triphosphate: step 4/4.</text>
</comment>
<evidence type="ECO:0000256" key="3">
    <source>
        <dbReference type="ARBA" id="ARBA00013253"/>
    </source>
</evidence>